<dbReference type="GO" id="GO:0008270">
    <property type="term" value="F:zinc ion binding"/>
    <property type="evidence" value="ECO:0007669"/>
    <property type="project" value="InterPro"/>
</dbReference>
<sequence length="494" mass="55084">MYEQPSRQACDRCHDLKLRCHRNDAGKCSRCTRASASCVFSPSNRGRRPNHQNRRASSQITKWTSDGQSKVKLAPRVPKEVISHLENVETRNELNLLEREHFNGHHHIQPHPRIFEHTPISGAEVREPTIPNLCMGVDPDDPLLGSFTPSISLSGAPLESSFFSRFSHPNNNPVSPITDPHLSFFEPFSGLHMPDVVSTANEIRPDVTQPRSQHFDVPQVLDGHRKINPHTRFLQQFTEDILELDMDLIRHTLEDPVAFDPAQTTTGSDSTSTSIPLSNCAVDTTLVLTQRMIKLFSCGGNWTIQSSVPRKSPLSTPSSFSSRFEQLITENARQSTPGYSDLDPQQQEMNLDQTSILHALSTYMRLIEAYYLTFSQTTQKFGVSLSEGSPIPLPSLQIGAFAMDDPAGHTALVIQSALQLLDRLGDLVNKLTIPFLAREDGDNGISRSPTPPTGHNVISMVMITVRERESQLMQAAAGLESCCREARRPRERCP</sequence>
<accession>A0A0G4P0C4</accession>
<keyword evidence="1" id="KW-0805">Transcription regulation</keyword>
<dbReference type="EMBL" id="HG793136">
    <property type="protein sequence ID" value="CRL19781.1"/>
    <property type="molecule type" value="Genomic_DNA"/>
</dbReference>
<dbReference type="Gene3D" id="4.10.240.10">
    <property type="entry name" value="Zn(2)-C6 fungal-type DNA-binding domain"/>
    <property type="match status" value="1"/>
</dbReference>
<evidence type="ECO:0000259" key="6">
    <source>
        <dbReference type="PROSITE" id="PS50048"/>
    </source>
</evidence>
<protein>
    <submittedName>
        <fullName evidence="7">Fungal transcriptional regulatory protein, N-terminal</fullName>
    </submittedName>
</protein>
<dbReference type="CDD" id="cd00067">
    <property type="entry name" value="GAL4"/>
    <property type="match status" value="1"/>
</dbReference>
<name>A0A0G4P0C4_PENC3</name>
<evidence type="ECO:0000256" key="2">
    <source>
        <dbReference type="ARBA" id="ARBA00023125"/>
    </source>
</evidence>
<reference evidence="7 8" key="1">
    <citation type="journal article" date="2014" name="Nat. Commun.">
        <title>Multiple recent horizontal transfers of a large genomic region in cheese making fungi.</title>
        <authorList>
            <person name="Cheeseman K."/>
            <person name="Ropars J."/>
            <person name="Renault P."/>
            <person name="Dupont J."/>
            <person name="Gouzy J."/>
            <person name="Branca A."/>
            <person name="Abraham A.L."/>
            <person name="Ceppi M."/>
            <person name="Conseiller E."/>
            <person name="Debuchy R."/>
            <person name="Malagnac F."/>
            <person name="Goarin A."/>
            <person name="Silar P."/>
            <person name="Lacoste S."/>
            <person name="Sallet E."/>
            <person name="Bensimon A."/>
            <person name="Giraud T."/>
            <person name="Brygoo Y."/>
        </authorList>
    </citation>
    <scope>NUCLEOTIDE SEQUENCE [LARGE SCALE GENOMIC DNA]</scope>
    <source>
        <strain evidence="8">FM 013</strain>
    </source>
</reference>
<dbReference type="InterPro" id="IPR001138">
    <property type="entry name" value="Zn2Cys6_DnaBD"/>
</dbReference>
<dbReference type="SUPFAM" id="SSF57701">
    <property type="entry name" value="Zn2/Cys6 DNA-binding domain"/>
    <property type="match status" value="1"/>
</dbReference>
<evidence type="ECO:0000313" key="8">
    <source>
        <dbReference type="Proteomes" id="UP000053732"/>
    </source>
</evidence>
<dbReference type="GO" id="GO:0003677">
    <property type="term" value="F:DNA binding"/>
    <property type="evidence" value="ECO:0007669"/>
    <property type="project" value="UniProtKB-KW"/>
</dbReference>
<evidence type="ECO:0000256" key="3">
    <source>
        <dbReference type="ARBA" id="ARBA00023163"/>
    </source>
</evidence>
<dbReference type="SMART" id="SM00066">
    <property type="entry name" value="GAL4"/>
    <property type="match status" value="1"/>
</dbReference>
<keyword evidence="3" id="KW-0804">Transcription</keyword>
<dbReference type="STRING" id="1429867.A0A0G4P0C4"/>
<keyword evidence="4" id="KW-0539">Nucleus</keyword>
<dbReference type="InterPro" id="IPR036864">
    <property type="entry name" value="Zn2-C6_fun-type_DNA-bd_sf"/>
</dbReference>
<evidence type="ECO:0000313" key="7">
    <source>
        <dbReference type="EMBL" id="CRL19781.1"/>
    </source>
</evidence>
<feature type="domain" description="Zn(2)-C6 fungal-type" evidence="6">
    <location>
        <begin position="9"/>
        <end position="40"/>
    </location>
</feature>
<gene>
    <name evidence="7" type="ORF">PCAMFM013_S003g000572</name>
</gene>
<proteinExistence type="predicted"/>
<dbReference type="GO" id="GO:0000981">
    <property type="term" value="F:DNA-binding transcription factor activity, RNA polymerase II-specific"/>
    <property type="evidence" value="ECO:0007669"/>
    <property type="project" value="InterPro"/>
</dbReference>
<dbReference type="AlphaFoldDB" id="A0A0G4P0C4"/>
<keyword evidence="8" id="KW-1185">Reference proteome</keyword>
<feature type="region of interest" description="Disordered" evidence="5">
    <location>
        <begin position="39"/>
        <end position="59"/>
    </location>
</feature>
<dbReference type="PROSITE" id="PS00463">
    <property type="entry name" value="ZN2_CY6_FUNGAL_1"/>
    <property type="match status" value="1"/>
</dbReference>
<keyword evidence="2" id="KW-0238">DNA-binding</keyword>
<feature type="compositionally biased region" description="Basic residues" evidence="5">
    <location>
        <begin position="45"/>
        <end position="54"/>
    </location>
</feature>
<organism evidence="7 8">
    <name type="scientific">Penicillium camemberti (strain FM 013)</name>
    <dbReference type="NCBI Taxonomy" id="1429867"/>
    <lineage>
        <taxon>Eukaryota</taxon>
        <taxon>Fungi</taxon>
        <taxon>Dikarya</taxon>
        <taxon>Ascomycota</taxon>
        <taxon>Pezizomycotina</taxon>
        <taxon>Eurotiomycetes</taxon>
        <taxon>Eurotiomycetidae</taxon>
        <taxon>Eurotiales</taxon>
        <taxon>Aspergillaceae</taxon>
        <taxon>Penicillium</taxon>
    </lineage>
</organism>
<evidence type="ECO:0000256" key="4">
    <source>
        <dbReference type="ARBA" id="ARBA00023242"/>
    </source>
</evidence>
<evidence type="ECO:0000256" key="1">
    <source>
        <dbReference type="ARBA" id="ARBA00023015"/>
    </source>
</evidence>
<dbReference type="Pfam" id="PF00172">
    <property type="entry name" value="Zn_clus"/>
    <property type="match status" value="1"/>
</dbReference>
<dbReference type="PROSITE" id="PS50048">
    <property type="entry name" value="ZN2_CY6_FUNGAL_2"/>
    <property type="match status" value="1"/>
</dbReference>
<evidence type="ECO:0000256" key="5">
    <source>
        <dbReference type="SAM" id="MobiDB-lite"/>
    </source>
</evidence>
<dbReference type="Proteomes" id="UP000053732">
    <property type="component" value="Unassembled WGS sequence"/>
</dbReference>